<dbReference type="PROSITE" id="PS00211">
    <property type="entry name" value="ABC_TRANSPORTER_1"/>
    <property type="match status" value="1"/>
</dbReference>
<dbReference type="SUPFAM" id="SSF52540">
    <property type="entry name" value="P-loop containing nucleoside triphosphate hydrolases"/>
    <property type="match status" value="1"/>
</dbReference>
<dbReference type="PANTHER" id="PTHR43776">
    <property type="entry name" value="TRANSPORT ATP-BINDING PROTEIN"/>
    <property type="match status" value="1"/>
</dbReference>
<dbReference type="Pfam" id="PF08352">
    <property type="entry name" value="oligo_HPY"/>
    <property type="match status" value="1"/>
</dbReference>
<keyword evidence="6" id="KW-1185">Reference proteome</keyword>
<dbReference type="EMBL" id="CP016908">
    <property type="protein sequence ID" value="APS00884.1"/>
    <property type="molecule type" value="Genomic_DNA"/>
</dbReference>
<feature type="domain" description="ABC transporter" evidence="4">
    <location>
        <begin position="16"/>
        <end position="267"/>
    </location>
</feature>
<evidence type="ECO:0000259" key="4">
    <source>
        <dbReference type="PROSITE" id="PS50893"/>
    </source>
</evidence>
<name>A0A1L6MZ85_9BACT</name>
<organism evidence="5 6">
    <name type="scientific">Pajaroellobacter abortibovis</name>
    <dbReference type="NCBI Taxonomy" id="1882918"/>
    <lineage>
        <taxon>Bacteria</taxon>
        <taxon>Pseudomonadati</taxon>
        <taxon>Myxococcota</taxon>
        <taxon>Polyangia</taxon>
        <taxon>Polyangiales</taxon>
        <taxon>Polyangiaceae</taxon>
    </lineage>
</organism>
<dbReference type="InterPro" id="IPR003593">
    <property type="entry name" value="AAA+_ATPase"/>
</dbReference>
<dbReference type="SMART" id="SM00382">
    <property type="entry name" value="AAA"/>
    <property type="match status" value="1"/>
</dbReference>
<dbReference type="GO" id="GO:0005524">
    <property type="term" value="F:ATP binding"/>
    <property type="evidence" value="ECO:0007669"/>
    <property type="project" value="UniProtKB-KW"/>
</dbReference>
<gene>
    <name evidence="5" type="ORF">BCY86_04395</name>
</gene>
<dbReference type="KEGG" id="pabo:BCY86_04395"/>
<evidence type="ECO:0000256" key="1">
    <source>
        <dbReference type="ARBA" id="ARBA00022448"/>
    </source>
</evidence>
<accession>A0A1L6MZ85</accession>
<dbReference type="GO" id="GO:0055085">
    <property type="term" value="P:transmembrane transport"/>
    <property type="evidence" value="ECO:0007669"/>
    <property type="project" value="UniProtKB-ARBA"/>
</dbReference>
<dbReference type="Gene3D" id="3.40.50.300">
    <property type="entry name" value="P-loop containing nucleotide triphosphate hydrolases"/>
    <property type="match status" value="1"/>
</dbReference>
<evidence type="ECO:0000313" key="5">
    <source>
        <dbReference type="EMBL" id="APS00884.1"/>
    </source>
</evidence>
<evidence type="ECO:0000256" key="2">
    <source>
        <dbReference type="ARBA" id="ARBA00022741"/>
    </source>
</evidence>
<keyword evidence="2" id="KW-0547">Nucleotide-binding</keyword>
<evidence type="ECO:0000313" key="6">
    <source>
        <dbReference type="Proteomes" id="UP000185544"/>
    </source>
</evidence>
<dbReference type="InterPro" id="IPR027417">
    <property type="entry name" value="P-loop_NTPase"/>
</dbReference>
<dbReference type="AlphaFoldDB" id="A0A1L6MZ85"/>
<dbReference type="InterPro" id="IPR050319">
    <property type="entry name" value="ABC_transp_ATP-bind"/>
</dbReference>
<dbReference type="STRING" id="1882918.BCY86_04395"/>
<dbReference type="GO" id="GO:0016887">
    <property type="term" value="F:ATP hydrolysis activity"/>
    <property type="evidence" value="ECO:0007669"/>
    <property type="project" value="InterPro"/>
</dbReference>
<keyword evidence="1" id="KW-0813">Transport</keyword>
<reference evidence="5 6" key="1">
    <citation type="submission" date="2016-08" db="EMBL/GenBank/DDBJ databases">
        <title>Identification and validation of antigenic proteins from Pajaroellobacter abortibovis using de-novo genome sequence assembly and reverse vaccinology.</title>
        <authorList>
            <person name="Welly B.T."/>
            <person name="Miller M.R."/>
            <person name="Stott J.L."/>
            <person name="Blanchard M.T."/>
            <person name="Islas-Trejo A.D."/>
            <person name="O'Rourke S.M."/>
            <person name="Young A.E."/>
            <person name="Medrano J.F."/>
            <person name="Van Eenennaam A.L."/>
        </authorList>
    </citation>
    <scope>NUCLEOTIDE SEQUENCE [LARGE SCALE GENOMIC DNA]</scope>
    <source>
        <strain evidence="5 6">BTF92-0548A/99-0131</strain>
    </source>
</reference>
<dbReference type="NCBIfam" id="TIGR01727">
    <property type="entry name" value="oligo_HPY"/>
    <property type="match status" value="1"/>
</dbReference>
<keyword evidence="3" id="KW-0067">ATP-binding</keyword>
<dbReference type="CDD" id="cd03257">
    <property type="entry name" value="ABC_NikE_OppD_transporters"/>
    <property type="match status" value="1"/>
</dbReference>
<dbReference type="GO" id="GO:0015833">
    <property type="term" value="P:peptide transport"/>
    <property type="evidence" value="ECO:0007669"/>
    <property type="project" value="InterPro"/>
</dbReference>
<dbReference type="FunFam" id="3.40.50.300:FF:000016">
    <property type="entry name" value="Oligopeptide ABC transporter ATP-binding component"/>
    <property type="match status" value="1"/>
</dbReference>
<dbReference type="InterPro" id="IPR017871">
    <property type="entry name" value="ABC_transporter-like_CS"/>
</dbReference>
<dbReference type="Pfam" id="PF00005">
    <property type="entry name" value="ABC_tran"/>
    <property type="match status" value="1"/>
</dbReference>
<evidence type="ECO:0000256" key="3">
    <source>
        <dbReference type="ARBA" id="ARBA00022840"/>
    </source>
</evidence>
<sequence>MNGTNQSKKEQLFPLIAVRHLSKDYPIPSPALYLQPIKKKAVDDISFNIYRGETIGVIGESGCGKSTLGRLLMRLIKATDGTIFLNGVDITHLSSRALRPLRKEMQMIFQDPYSSLNPSRSITSTLKEPIQTYHLTKNVEEEQEIILTLLQKVGLPVDMLHRYPHELSGGQLQRVAIARALAVQPSFLVCDEPLSALDTSIQSQIINVLLEQQEQSNIAYLFISHDLAVVAHISHHVVVMYRGKVMEIMPTSFLFEGRALHPYTHLLLKSVPLSHGIHKKQQSVSLRKMSSCAIETFPSAASSGCVFRSRCPHFLRGTCDVTPPPLTQIDPKHHLACFRPTSLQEILS</sequence>
<dbReference type="InterPro" id="IPR013563">
    <property type="entry name" value="Oligopep_ABC_C"/>
</dbReference>
<dbReference type="Proteomes" id="UP000185544">
    <property type="component" value="Chromosome"/>
</dbReference>
<dbReference type="InterPro" id="IPR003439">
    <property type="entry name" value="ABC_transporter-like_ATP-bd"/>
</dbReference>
<dbReference type="PROSITE" id="PS50893">
    <property type="entry name" value="ABC_TRANSPORTER_2"/>
    <property type="match status" value="1"/>
</dbReference>
<protein>
    <recommendedName>
        <fullName evidence="4">ABC transporter domain-containing protein</fullName>
    </recommendedName>
</protein>
<proteinExistence type="predicted"/>